<name>A0A195BJ95_9HYME</name>
<organism evidence="1 2">
    <name type="scientific">Atta colombica</name>
    <dbReference type="NCBI Taxonomy" id="520822"/>
    <lineage>
        <taxon>Eukaryota</taxon>
        <taxon>Metazoa</taxon>
        <taxon>Ecdysozoa</taxon>
        <taxon>Arthropoda</taxon>
        <taxon>Hexapoda</taxon>
        <taxon>Insecta</taxon>
        <taxon>Pterygota</taxon>
        <taxon>Neoptera</taxon>
        <taxon>Endopterygota</taxon>
        <taxon>Hymenoptera</taxon>
        <taxon>Apocrita</taxon>
        <taxon>Aculeata</taxon>
        <taxon>Formicoidea</taxon>
        <taxon>Formicidae</taxon>
        <taxon>Myrmicinae</taxon>
        <taxon>Atta</taxon>
    </lineage>
</organism>
<accession>A0A195BJ95</accession>
<evidence type="ECO:0000313" key="2">
    <source>
        <dbReference type="Proteomes" id="UP000078540"/>
    </source>
</evidence>
<reference evidence="1 2" key="1">
    <citation type="submission" date="2015-09" db="EMBL/GenBank/DDBJ databases">
        <title>Atta colombica WGS genome.</title>
        <authorList>
            <person name="Nygaard S."/>
            <person name="Hu H."/>
            <person name="Boomsma J."/>
            <person name="Zhang G."/>
        </authorList>
    </citation>
    <scope>NUCLEOTIDE SEQUENCE [LARGE SCALE GENOMIC DNA]</scope>
    <source>
        <strain evidence="1">Treedump-2</strain>
        <tissue evidence="1">Whole body</tissue>
    </source>
</reference>
<dbReference type="AlphaFoldDB" id="A0A195BJ95"/>
<evidence type="ECO:0000313" key="1">
    <source>
        <dbReference type="EMBL" id="KYM84439.1"/>
    </source>
</evidence>
<dbReference type="Proteomes" id="UP000078540">
    <property type="component" value="Unassembled WGS sequence"/>
</dbReference>
<protein>
    <submittedName>
        <fullName evidence="1">Uncharacterized protein</fullName>
    </submittedName>
</protein>
<sequence>MTVIIMMKMNARKEKGTEVGRCGAEAPMRLKVEQIENKGPVCGRSGHFQTCSVKQDIYICNSAPNLRFPPLPKTIDAKSRNIKELAARLITFIRRTHAYARVEHVVTAAMGVREGRLEGKDFTQFHNYPRYRLTVPTYIFPMLLSLLLPKLEDPLWMQLDEGITFFSAIHIAESQQNHRRELDHTGFVDIKLRSFDWLTFLEEIDEEIFHGYDTQRAVSLFTEIIEYLQTDLAPIIEHILLNASLFAFYLRAILAKSKSIIDTIWISELSYTSDVQMNLVILVSDNDHDSSG</sequence>
<gene>
    <name evidence="1" type="ORF">ALC53_05225</name>
</gene>
<keyword evidence="2" id="KW-1185">Reference proteome</keyword>
<dbReference type="EMBL" id="KQ976464">
    <property type="protein sequence ID" value="KYM84439.1"/>
    <property type="molecule type" value="Genomic_DNA"/>
</dbReference>
<proteinExistence type="predicted"/>